<evidence type="ECO:0000313" key="1">
    <source>
        <dbReference type="EMBL" id="JAP10259.1"/>
    </source>
</evidence>
<reference evidence="1" key="1">
    <citation type="submission" date="2015-12" db="EMBL/GenBank/DDBJ databases">
        <title>Gene expression during late stages of embryo sac development: a critical building block for successful pollen-pistil interactions.</title>
        <authorList>
            <person name="Liu Y."/>
            <person name="Joly V."/>
            <person name="Sabar M."/>
            <person name="Matton D.P."/>
        </authorList>
    </citation>
    <scope>NUCLEOTIDE SEQUENCE</scope>
</reference>
<accession>A0A0V0GQS2</accession>
<feature type="non-terminal residue" evidence="1">
    <location>
        <position position="1"/>
    </location>
</feature>
<dbReference type="AlphaFoldDB" id="A0A0V0GQS2"/>
<dbReference type="EMBL" id="GEDG01033426">
    <property type="protein sequence ID" value="JAP10259.1"/>
    <property type="molecule type" value="Transcribed_RNA"/>
</dbReference>
<protein>
    <submittedName>
        <fullName evidence="1">Putative ovule protein</fullName>
    </submittedName>
</protein>
<proteinExistence type="predicted"/>
<sequence>RTSKQNEEIENRRQSRIIEETKGTGNVHEAIKKFTDTNFLKISAWILLYKQKVMETHFLRGITSKIQQH</sequence>
<organism evidence="1">
    <name type="scientific">Solanum chacoense</name>
    <name type="common">Chaco potato</name>
    <dbReference type="NCBI Taxonomy" id="4108"/>
    <lineage>
        <taxon>Eukaryota</taxon>
        <taxon>Viridiplantae</taxon>
        <taxon>Streptophyta</taxon>
        <taxon>Embryophyta</taxon>
        <taxon>Tracheophyta</taxon>
        <taxon>Spermatophyta</taxon>
        <taxon>Magnoliopsida</taxon>
        <taxon>eudicotyledons</taxon>
        <taxon>Gunneridae</taxon>
        <taxon>Pentapetalae</taxon>
        <taxon>asterids</taxon>
        <taxon>lamiids</taxon>
        <taxon>Solanales</taxon>
        <taxon>Solanaceae</taxon>
        <taxon>Solanoideae</taxon>
        <taxon>Solaneae</taxon>
        <taxon>Solanum</taxon>
    </lineage>
</organism>
<name>A0A0V0GQS2_SOLCH</name>